<reference evidence="1" key="1">
    <citation type="journal article" date="2010" name="Science">
        <title>Plasticity of animal genome architecture unmasked by rapid evolution of a pelagic tunicate.</title>
        <authorList>
            <person name="Denoeud F."/>
            <person name="Henriet S."/>
            <person name="Mungpakdee S."/>
            <person name="Aury J.M."/>
            <person name="Da Silva C."/>
            <person name="Brinkmann H."/>
            <person name="Mikhaleva J."/>
            <person name="Olsen L.C."/>
            <person name="Jubin C."/>
            <person name="Canestro C."/>
            <person name="Bouquet J.M."/>
            <person name="Danks G."/>
            <person name="Poulain J."/>
            <person name="Campsteijn C."/>
            <person name="Adamski M."/>
            <person name="Cross I."/>
            <person name="Yadetie F."/>
            <person name="Muffato M."/>
            <person name="Louis A."/>
            <person name="Butcher S."/>
            <person name="Tsagkogeorga G."/>
            <person name="Konrad A."/>
            <person name="Singh S."/>
            <person name="Jensen M.F."/>
            <person name="Cong E.H."/>
            <person name="Eikeseth-Otteraa H."/>
            <person name="Noel B."/>
            <person name="Anthouard V."/>
            <person name="Porcel B.M."/>
            <person name="Kachouri-Lafond R."/>
            <person name="Nishino A."/>
            <person name="Ugolini M."/>
            <person name="Chourrout P."/>
            <person name="Nishida H."/>
            <person name="Aasland R."/>
            <person name="Huzurbazar S."/>
            <person name="Westhof E."/>
            <person name="Delsuc F."/>
            <person name="Lehrach H."/>
            <person name="Reinhardt R."/>
            <person name="Weissenbach J."/>
            <person name="Roy S.W."/>
            <person name="Artiguenave F."/>
            <person name="Postlethwait J.H."/>
            <person name="Manak J.R."/>
            <person name="Thompson E.M."/>
            <person name="Jaillon O."/>
            <person name="Du Pasquier L."/>
            <person name="Boudinot P."/>
            <person name="Liberles D.A."/>
            <person name="Volff J.N."/>
            <person name="Philippe H."/>
            <person name="Lenhard B."/>
            <person name="Roest Crollius H."/>
            <person name="Wincker P."/>
            <person name="Chourrout D."/>
        </authorList>
    </citation>
    <scope>NUCLEOTIDE SEQUENCE [LARGE SCALE GENOMIC DNA]</scope>
</reference>
<dbReference type="Pfam" id="PF12836">
    <property type="entry name" value="HHH_3"/>
    <property type="match status" value="1"/>
</dbReference>
<dbReference type="Proteomes" id="UP000001307">
    <property type="component" value="Unassembled WGS sequence"/>
</dbReference>
<dbReference type="PANTHER" id="PTHR21180">
    <property type="entry name" value="ENDONUCLEASE/EXONUCLEASE/PHOSPHATASE FAMILY DOMAIN-CONTAINING PROTEIN 1"/>
    <property type="match status" value="1"/>
</dbReference>
<gene>
    <name evidence="1" type="ORF">GSOID_T00008803001</name>
</gene>
<dbReference type="SUPFAM" id="SSF47781">
    <property type="entry name" value="RuvA domain 2-like"/>
    <property type="match status" value="1"/>
</dbReference>
<dbReference type="AlphaFoldDB" id="E4WV97"/>
<dbReference type="EMBL" id="FN653017">
    <property type="protein sequence ID" value="CBY21050.1"/>
    <property type="molecule type" value="Genomic_DNA"/>
</dbReference>
<evidence type="ECO:0000313" key="1">
    <source>
        <dbReference type="EMBL" id="CBY21050.1"/>
    </source>
</evidence>
<accession>E4WV97</accession>
<dbReference type="InterPro" id="IPR010994">
    <property type="entry name" value="RuvA_2-like"/>
</dbReference>
<dbReference type="Gene3D" id="1.10.150.280">
    <property type="entry name" value="AF1531-like domain"/>
    <property type="match status" value="1"/>
</dbReference>
<dbReference type="PANTHER" id="PTHR21180:SF32">
    <property type="entry name" value="ENDONUCLEASE_EXONUCLEASE_PHOSPHATASE FAMILY DOMAIN-CONTAINING PROTEIN 1"/>
    <property type="match status" value="1"/>
</dbReference>
<dbReference type="InParanoid" id="E4WV97"/>
<dbReference type="OrthoDB" id="6237065at2759"/>
<proteinExistence type="predicted"/>
<organism evidence="1">
    <name type="scientific">Oikopleura dioica</name>
    <name type="common">Tunicate</name>
    <dbReference type="NCBI Taxonomy" id="34765"/>
    <lineage>
        <taxon>Eukaryota</taxon>
        <taxon>Metazoa</taxon>
        <taxon>Chordata</taxon>
        <taxon>Tunicata</taxon>
        <taxon>Appendicularia</taxon>
        <taxon>Copelata</taxon>
        <taxon>Oikopleuridae</taxon>
        <taxon>Oikopleura</taxon>
    </lineage>
</organism>
<protein>
    <submittedName>
        <fullName evidence="1">Uncharacterized protein</fullName>
    </submittedName>
</protein>
<sequence length="332" mass="37041">MGYTCGLCDSFKLRKRSKKHKKRHHESMRSLQSFKELLPADPRLDINSAAEEQFQTLPGITPELASAIITHRTKIGEFKSINDLVCVPDFGGTKTLNLLRPEIKCIKKPDAAIAISCNPRSKNLFRVGYFPLGSEFDIGYCKAIGVKDVICSYILRNTLDLIVFTGEKLEECKENFIEVLSELEDPNIPKIKLTRDRGKWQIIPLNTEGDSSTISLIALNSEKVKLMEDKNAVLRLKLSSFFSNQQILTLSHSTSFSPSLLVSKNHFSPSSYSDTGAIKLSSILLSSKISPNGPKYESNLENLKSSYIPNSPSSPVGRITSLKPEYLELNLI</sequence>
<dbReference type="GO" id="GO:0005886">
    <property type="term" value="C:plasma membrane"/>
    <property type="evidence" value="ECO:0007669"/>
    <property type="project" value="TreeGrafter"/>
</dbReference>
<dbReference type="InterPro" id="IPR051675">
    <property type="entry name" value="Endo/Exo/Phosphatase_dom_1"/>
</dbReference>
<name>E4WV97_OIKDI</name>
<evidence type="ECO:0000313" key="2">
    <source>
        <dbReference type="Proteomes" id="UP000001307"/>
    </source>
</evidence>
<keyword evidence="2" id="KW-1185">Reference proteome</keyword>